<feature type="transmembrane region" description="Helical" evidence="10">
    <location>
        <begin position="94"/>
        <end position="115"/>
    </location>
</feature>
<evidence type="ECO:0000256" key="9">
    <source>
        <dbReference type="ARBA" id="ARBA00049940"/>
    </source>
</evidence>
<dbReference type="Proteomes" id="UP000007517">
    <property type="component" value="Chromosome"/>
</dbReference>
<feature type="transmembrane region" description="Helical" evidence="10">
    <location>
        <begin position="6"/>
        <end position="24"/>
    </location>
</feature>
<dbReference type="AlphaFoldDB" id="H6RV32"/>
<dbReference type="PANTHER" id="PTHR28259:SF1">
    <property type="entry name" value="FLUORIDE EXPORT PROTEIN 1-RELATED"/>
    <property type="match status" value="1"/>
</dbReference>
<dbReference type="Pfam" id="PF02537">
    <property type="entry name" value="CRCB"/>
    <property type="match status" value="1"/>
</dbReference>
<keyword evidence="10" id="KW-0479">Metal-binding</keyword>
<keyword evidence="5 10" id="KW-0472">Membrane</keyword>
<dbReference type="GO" id="GO:0140114">
    <property type="term" value="P:cellular detoxification of fluoride"/>
    <property type="evidence" value="ECO:0007669"/>
    <property type="project" value="UniProtKB-UniRule"/>
</dbReference>
<evidence type="ECO:0000256" key="10">
    <source>
        <dbReference type="HAMAP-Rule" id="MF_00454"/>
    </source>
</evidence>
<dbReference type="EMBL" id="FO117623">
    <property type="protein sequence ID" value="CCG05751.1"/>
    <property type="molecule type" value="Genomic_DNA"/>
</dbReference>
<feature type="transmembrane region" description="Helical" evidence="10">
    <location>
        <begin position="36"/>
        <end position="53"/>
    </location>
</feature>
<feature type="transmembrane region" description="Helical" evidence="10">
    <location>
        <begin position="59"/>
        <end position="82"/>
    </location>
</feature>
<keyword evidence="10" id="KW-0915">Sodium</keyword>
<comment type="function">
    <text evidence="9 10">Fluoride-specific ion channel. Important for reducing fluoride concentration in the cell, thus reducing its toxicity.</text>
</comment>
<dbReference type="PANTHER" id="PTHR28259">
    <property type="entry name" value="FLUORIDE EXPORT PROTEIN 1-RELATED"/>
    <property type="match status" value="1"/>
</dbReference>
<organism evidence="11 12">
    <name type="scientific">Blastococcus saxobsidens (strain DD2)</name>
    <dbReference type="NCBI Taxonomy" id="1146883"/>
    <lineage>
        <taxon>Bacteria</taxon>
        <taxon>Bacillati</taxon>
        <taxon>Actinomycetota</taxon>
        <taxon>Actinomycetes</taxon>
        <taxon>Geodermatophilales</taxon>
        <taxon>Geodermatophilaceae</taxon>
        <taxon>Blastococcus</taxon>
    </lineage>
</organism>
<evidence type="ECO:0000256" key="5">
    <source>
        <dbReference type="ARBA" id="ARBA00023136"/>
    </source>
</evidence>
<keyword evidence="10" id="KW-0813">Transport</keyword>
<evidence type="ECO:0000256" key="1">
    <source>
        <dbReference type="ARBA" id="ARBA00004651"/>
    </source>
</evidence>
<comment type="activity regulation">
    <text evidence="10">Na(+) is not transported, but it plays an essential structural role and its presence is essential for fluoride channel function.</text>
</comment>
<accession>H6RV32</accession>
<comment type="catalytic activity">
    <reaction evidence="8">
        <text>fluoride(in) = fluoride(out)</text>
        <dbReference type="Rhea" id="RHEA:76159"/>
        <dbReference type="ChEBI" id="CHEBI:17051"/>
    </reaction>
    <physiologicalReaction direction="left-to-right" evidence="8">
        <dbReference type="Rhea" id="RHEA:76160"/>
    </physiologicalReaction>
</comment>
<keyword evidence="12" id="KW-1185">Reference proteome</keyword>
<gene>
    <name evidence="10 11" type="primary">crcB</name>
    <name evidence="10" type="synonym">fluC</name>
    <name evidence="11" type="ordered locus">BLASA_4977</name>
</gene>
<dbReference type="HAMAP" id="MF_00454">
    <property type="entry name" value="FluC"/>
    <property type="match status" value="1"/>
</dbReference>
<dbReference type="STRING" id="1146883.BLASA_4977"/>
<dbReference type="HOGENOM" id="CLU_114342_2_1_11"/>
<keyword evidence="3 10" id="KW-0812">Transmembrane</keyword>
<dbReference type="GO" id="GO:0005886">
    <property type="term" value="C:plasma membrane"/>
    <property type="evidence" value="ECO:0007669"/>
    <property type="project" value="UniProtKB-SubCell"/>
</dbReference>
<evidence type="ECO:0000313" key="12">
    <source>
        <dbReference type="Proteomes" id="UP000007517"/>
    </source>
</evidence>
<name>H6RV32_BLASD</name>
<reference evidence="11 12" key="1">
    <citation type="journal article" date="2012" name="J. Bacteriol.">
        <title>Genome Sequence of Blastococcus saxobsidens DD2, a Stone-Inhabiting Bacterium.</title>
        <authorList>
            <person name="Chouaia B."/>
            <person name="Crotti E."/>
            <person name="Brusetti L."/>
            <person name="Daffonchio D."/>
            <person name="Essoussi I."/>
            <person name="Nouioui I."/>
            <person name="Sbissi I."/>
            <person name="Ghodhbane-Gtari F."/>
            <person name="Gtari M."/>
            <person name="Vacherie B."/>
            <person name="Barbe V."/>
            <person name="Medigue C."/>
            <person name="Gury J."/>
            <person name="Pujic P."/>
            <person name="Normand P."/>
        </authorList>
    </citation>
    <scope>NUCLEOTIDE SEQUENCE [LARGE SCALE GENOMIC DNA]</scope>
    <source>
        <strain evidence="11 12">DD2</strain>
    </source>
</reference>
<evidence type="ECO:0000256" key="2">
    <source>
        <dbReference type="ARBA" id="ARBA00022475"/>
    </source>
</evidence>
<keyword evidence="6 10" id="KW-0407">Ion channel</keyword>
<protein>
    <recommendedName>
        <fullName evidence="10">Fluoride-specific ion channel FluC</fullName>
    </recommendedName>
</protein>
<evidence type="ECO:0000256" key="4">
    <source>
        <dbReference type="ARBA" id="ARBA00022989"/>
    </source>
</evidence>
<keyword evidence="10" id="KW-0406">Ion transport</keyword>
<evidence type="ECO:0000256" key="3">
    <source>
        <dbReference type="ARBA" id="ARBA00022692"/>
    </source>
</evidence>
<dbReference type="RefSeq" id="WP_014378612.1">
    <property type="nucleotide sequence ID" value="NC_016943.1"/>
</dbReference>
<keyword evidence="2 10" id="KW-1003">Cell membrane</keyword>
<sequence>MTPLLVALGAAVGAPLRLLVTRVAGRDGRDPAPGTLVVNVVGSVVLGVLLGLADVPAAVLALVGGGFCGALTTFSTFGVDAVRLRTEGTSGRSLAYVATTLVLGIGAAAAGYLVAGAL</sequence>
<reference evidence="12" key="2">
    <citation type="submission" date="2012-02" db="EMBL/GenBank/DDBJ databases">
        <title>Complete genome sequence of Blastococcus saxobsidens strain DD2.</title>
        <authorList>
            <person name="Genoscope."/>
        </authorList>
    </citation>
    <scope>NUCLEOTIDE SEQUENCE [LARGE SCALE GENOMIC DNA]</scope>
    <source>
        <strain evidence="12">DD2</strain>
    </source>
</reference>
<dbReference type="GO" id="GO:0062054">
    <property type="term" value="F:fluoride channel activity"/>
    <property type="evidence" value="ECO:0007669"/>
    <property type="project" value="UniProtKB-UniRule"/>
</dbReference>
<evidence type="ECO:0000256" key="8">
    <source>
        <dbReference type="ARBA" id="ARBA00035585"/>
    </source>
</evidence>
<dbReference type="KEGG" id="bsd:BLASA_4977"/>
<dbReference type="eggNOG" id="COG0239">
    <property type="taxonomic scope" value="Bacteria"/>
</dbReference>
<evidence type="ECO:0000313" key="11">
    <source>
        <dbReference type="EMBL" id="CCG05751.1"/>
    </source>
</evidence>
<proteinExistence type="inferred from homology"/>
<dbReference type="GO" id="GO:0046872">
    <property type="term" value="F:metal ion binding"/>
    <property type="evidence" value="ECO:0007669"/>
    <property type="project" value="UniProtKB-KW"/>
</dbReference>
<feature type="binding site" evidence="10">
    <location>
        <position position="69"/>
    </location>
    <ligand>
        <name>Na(+)</name>
        <dbReference type="ChEBI" id="CHEBI:29101"/>
        <note>structural</note>
    </ligand>
</feature>
<evidence type="ECO:0000256" key="6">
    <source>
        <dbReference type="ARBA" id="ARBA00023303"/>
    </source>
</evidence>
<keyword evidence="4 10" id="KW-1133">Transmembrane helix</keyword>
<dbReference type="InterPro" id="IPR003691">
    <property type="entry name" value="FluC"/>
</dbReference>
<comment type="similarity">
    <text evidence="7 10">Belongs to the fluoride channel Fluc/FEX (TC 1.A.43) family.</text>
</comment>
<evidence type="ECO:0000256" key="7">
    <source>
        <dbReference type="ARBA" id="ARBA00035120"/>
    </source>
</evidence>
<comment type="subcellular location">
    <subcellularLocation>
        <location evidence="1 10">Cell membrane</location>
        <topology evidence="1 10">Multi-pass membrane protein</topology>
    </subcellularLocation>
</comment>
<feature type="binding site" evidence="10">
    <location>
        <position position="72"/>
    </location>
    <ligand>
        <name>Na(+)</name>
        <dbReference type="ChEBI" id="CHEBI:29101"/>
        <note>structural</note>
    </ligand>
</feature>